<dbReference type="SUPFAM" id="SSF47473">
    <property type="entry name" value="EF-hand"/>
    <property type="match status" value="1"/>
</dbReference>
<proteinExistence type="predicted"/>
<dbReference type="Gene3D" id="1.10.238.10">
    <property type="entry name" value="EF-hand"/>
    <property type="match status" value="2"/>
</dbReference>
<dbReference type="EMBL" id="RRYP01022168">
    <property type="protein sequence ID" value="TNV72483.1"/>
    <property type="molecule type" value="Genomic_DNA"/>
</dbReference>
<evidence type="ECO:0000313" key="7">
    <source>
        <dbReference type="Proteomes" id="UP000785679"/>
    </source>
</evidence>
<dbReference type="InterPro" id="IPR011992">
    <property type="entry name" value="EF-hand-dom_pair"/>
</dbReference>
<organism evidence="6 7">
    <name type="scientific">Halteria grandinella</name>
    <dbReference type="NCBI Taxonomy" id="5974"/>
    <lineage>
        <taxon>Eukaryota</taxon>
        <taxon>Sar</taxon>
        <taxon>Alveolata</taxon>
        <taxon>Ciliophora</taxon>
        <taxon>Intramacronucleata</taxon>
        <taxon>Spirotrichea</taxon>
        <taxon>Stichotrichia</taxon>
        <taxon>Sporadotrichida</taxon>
        <taxon>Halteriidae</taxon>
        <taxon>Halteria</taxon>
    </lineage>
</organism>
<feature type="domain" description="EF-hand" evidence="5">
    <location>
        <begin position="170"/>
        <end position="205"/>
    </location>
</feature>
<dbReference type="InterPro" id="IPR002048">
    <property type="entry name" value="EF_hand_dom"/>
</dbReference>
<dbReference type="Pfam" id="PF13499">
    <property type="entry name" value="EF-hand_7"/>
    <property type="match status" value="1"/>
</dbReference>
<protein>
    <recommendedName>
        <fullName evidence="5">EF-hand domain-containing protein</fullName>
    </recommendedName>
</protein>
<keyword evidence="2" id="KW-0677">Repeat</keyword>
<dbReference type="Pfam" id="PF13202">
    <property type="entry name" value="EF-hand_5"/>
    <property type="match status" value="2"/>
</dbReference>
<evidence type="ECO:0000313" key="6">
    <source>
        <dbReference type="EMBL" id="TNV72483.1"/>
    </source>
</evidence>
<dbReference type="PANTHER" id="PTHR34524:SF6">
    <property type="entry name" value="CALCYPHOSINE LIKE"/>
    <property type="match status" value="1"/>
</dbReference>
<keyword evidence="3" id="KW-0106">Calcium</keyword>
<comment type="caution">
    <text evidence="6">The sequence shown here is derived from an EMBL/GenBank/DDBJ whole genome shotgun (WGS) entry which is preliminary data.</text>
</comment>
<feature type="compositionally biased region" description="Polar residues" evidence="4">
    <location>
        <begin position="135"/>
        <end position="147"/>
    </location>
</feature>
<name>A0A8J8SW12_HALGN</name>
<keyword evidence="1" id="KW-0479">Metal-binding</keyword>
<evidence type="ECO:0000256" key="2">
    <source>
        <dbReference type="ARBA" id="ARBA00022737"/>
    </source>
</evidence>
<evidence type="ECO:0000256" key="4">
    <source>
        <dbReference type="SAM" id="MobiDB-lite"/>
    </source>
</evidence>
<dbReference type="PANTHER" id="PTHR34524">
    <property type="entry name" value="CALCYPHOSIN"/>
    <property type="match status" value="1"/>
</dbReference>
<feature type="domain" description="EF-hand" evidence="5">
    <location>
        <begin position="206"/>
        <end position="238"/>
    </location>
</feature>
<dbReference type="InterPro" id="IPR051581">
    <property type="entry name" value="Ca-bind"/>
</dbReference>
<feature type="region of interest" description="Disordered" evidence="4">
    <location>
        <begin position="127"/>
        <end position="148"/>
    </location>
</feature>
<dbReference type="AlphaFoldDB" id="A0A8J8SW12"/>
<evidence type="ECO:0000256" key="1">
    <source>
        <dbReference type="ARBA" id="ARBA00022723"/>
    </source>
</evidence>
<feature type="domain" description="EF-hand" evidence="5">
    <location>
        <begin position="1"/>
        <end position="31"/>
    </location>
</feature>
<sequence length="238" mass="27131">MNELMNRIDADKDGFITQVELYKALDLKPQHSEYQGTSVSIDQVLVKLRRGAEKYHNLHEYVNYLYEQFATGNSAFMSFQELMNCLKTFNFNLTHVERIALMKKMDDNGDNQISKDEFYQALVNAGKTSGERGSPKNSQGANTQGFQDSDDIRVDNALMKIKAGARNYKTLADYVKFLVKKLDANKDGFITPSELVEGLRELGIKIFKGELAAIMRRIDDDRDGVISYDELFRALSRI</sequence>
<dbReference type="PROSITE" id="PS50222">
    <property type="entry name" value="EF_HAND_2"/>
    <property type="match status" value="4"/>
</dbReference>
<feature type="domain" description="EF-hand" evidence="5">
    <location>
        <begin position="100"/>
        <end position="128"/>
    </location>
</feature>
<keyword evidence="7" id="KW-1185">Reference proteome</keyword>
<accession>A0A8J8SW12</accession>
<evidence type="ECO:0000259" key="5">
    <source>
        <dbReference type="PROSITE" id="PS50222"/>
    </source>
</evidence>
<dbReference type="SMART" id="SM00054">
    <property type="entry name" value="EFh"/>
    <property type="match status" value="4"/>
</dbReference>
<reference evidence="6" key="1">
    <citation type="submission" date="2019-06" db="EMBL/GenBank/DDBJ databases">
        <authorList>
            <person name="Zheng W."/>
        </authorList>
    </citation>
    <scope>NUCLEOTIDE SEQUENCE</scope>
    <source>
        <strain evidence="6">QDHG01</strain>
    </source>
</reference>
<evidence type="ECO:0000256" key="3">
    <source>
        <dbReference type="ARBA" id="ARBA00022837"/>
    </source>
</evidence>
<dbReference type="OrthoDB" id="26525at2759"/>
<dbReference type="PROSITE" id="PS00018">
    <property type="entry name" value="EF_HAND_1"/>
    <property type="match status" value="4"/>
</dbReference>
<dbReference type="CDD" id="cd00051">
    <property type="entry name" value="EFh"/>
    <property type="match status" value="1"/>
</dbReference>
<gene>
    <name evidence="6" type="ORF">FGO68_gene10929</name>
</gene>
<dbReference type="InterPro" id="IPR018247">
    <property type="entry name" value="EF_Hand_1_Ca_BS"/>
</dbReference>
<dbReference type="GO" id="GO:0005509">
    <property type="term" value="F:calcium ion binding"/>
    <property type="evidence" value="ECO:0007669"/>
    <property type="project" value="InterPro"/>
</dbReference>
<dbReference type="Proteomes" id="UP000785679">
    <property type="component" value="Unassembled WGS sequence"/>
</dbReference>